<proteinExistence type="predicted"/>
<evidence type="ECO:0000313" key="1">
    <source>
        <dbReference type="EMBL" id="MFD0863467.1"/>
    </source>
</evidence>
<gene>
    <name evidence="1" type="ORF">ACFQ1M_14725</name>
</gene>
<dbReference type="Proteomes" id="UP001596978">
    <property type="component" value="Unassembled WGS sequence"/>
</dbReference>
<reference evidence="2" key="1">
    <citation type="journal article" date="2019" name="Int. J. Syst. Evol. Microbiol.">
        <title>The Global Catalogue of Microorganisms (GCM) 10K type strain sequencing project: providing services to taxonomists for standard genome sequencing and annotation.</title>
        <authorList>
            <consortium name="The Broad Institute Genomics Platform"/>
            <consortium name="The Broad Institute Genome Sequencing Center for Infectious Disease"/>
            <person name="Wu L."/>
            <person name="Ma J."/>
        </authorList>
    </citation>
    <scope>NUCLEOTIDE SEQUENCE [LARGE SCALE GENOMIC DNA]</scope>
    <source>
        <strain evidence="2">CCUG 62952</strain>
    </source>
</reference>
<evidence type="ECO:0000313" key="2">
    <source>
        <dbReference type="Proteomes" id="UP001596978"/>
    </source>
</evidence>
<accession>A0ABW3D2D9</accession>
<organism evidence="1 2">
    <name type="scientific">Sungkyunkwania multivorans</name>
    <dbReference type="NCBI Taxonomy" id="1173618"/>
    <lineage>
        <taxon>Bacteria</taxon>
        <taxon>Pseudomonadati</taxon>
        <taxon>Bacteroidota</taxon>
        <taxon>Flavobacteriia</taxon>
        <taxon>Flavobacteriales</taxon>
        <taxon>Flavobacteriaceae</taxon>
        <taxon>Sungkyunkwania</taxon>
    </lineage>
</organism>
<protein>
    <submittedName>
        <fullName evidence="1">Uncharacterized protein</fullName>
    </submittedName>
</protein>
<name>A0ABW3D2D9_9FLAO</name>
<keyword evidence="2" id="KW-1185">Reference proteome</keyword>
<dbReference type="EMBL" id="JBHTJH010000017">
    <property type="protein sequence ID" value="MFD0863467.1"/>
    <property type="molecule type" value="Genomic_DNA"/>
</dbReference>
<dbReference type="RefSeq" id="WP_386409537.1">
    <property type="nucleotide sequence ID" value="NZ_JBHTJH010000017.1"/>
</dbReference>
<sequence>MKNLSLEKFRISKITPDQLSRIVGKNGCCPKLTENPKNPVCDDTDPMGAAL</sequence>
<comment type="caution">
    <text evidence="1">The sequence shown here is derived from an EMBL/GenBank/DDBJ whole genome shotgun (WGS) entry which is preliminary data.</text>
</comment>